<accession>A0AAV8XJM7</accession>
<keyword evidence="2" id="KW-1185">Reference proteome</keyword>
<gene>
    <name evidence="1" type="ORF">NQ318_009134</name>
</gene>
<evidence type="ECO:0000313" key="1">
    <source>
        <dbReference type="EMBL" id="KAJ8938779.1"/>
    </source>
</evidence>
<dbReference type="EMBL" id="JAPWTK010000535">
    <property type="protein sequence ID" value="KAJ8938779.1"/>
    <property type="molecule type" value="Genomic_DNA"/>
</dbReference>
<sequence>MSAPQAARPVAEGLFKQRTLSLCNVKRYVRESFLNGLNGLKRDVKRLKTIRAPDGPQCQKRTKTLKKIGLKMPTWLAKRASRKV</sequence>
<organism evidence="1 2">
    <name type="scientific">Aromia moschata</name>
    <dbReference type="NCBI Taxonomy" id="1265417"/>
    <lineage>
        <taxon>Eukaryota</taxon>
        <taxon>Metazoa</taxon>
        <taxon>Ecdysozoa</taxon>
        <taxon>Arthropoda</taxon>
        <taxon>Hexapoda</taxon>
        <taxon>Insecta</taxon>
        <taxon>Pterygota</taxon>
        <taxon>Neoptera</taxon>
        <taxon>Endopterygota</taxon>
        <taxon>Coleoptera</taxon>
        <taxon>Polyphaga</taxon>
        <taxon>Cucujiformia</taxon>
        <taxon>Chrysomeloidea</taxon>
        <taxon>Cerambycidae</taxon>
        <taxon>Cerambycinae</taxon>
        <taxon>Callichromatini</taxon>
        <taxon>Aromia</taxon>
    </lineage>
</organism>
<proteinExistence type="predicted"/>
<dbReference type="Proteomes" id="UP001162162">
    <property type="component" value="Unassembled WGS sequence"/>
</dbReference>
<dbReference type="AlphaFoldDB" id="A0AAV8XJM7"/>
<protein>
    <submittedName>
        <fullName evidence="1">Uncharacterized protein</fullName>
    </submittedName>
</protein>
<evidence type="ECO:0000313" key="2">
    <source>
        <dbReference type="Proteomes" id="UP001162162"/>
    </source>
</evidence>
<comment type="caution">
    <text evidence="1">The sequence shown here is derived from an EMBL/GenBank/DDBJ whole genome shotgun (WGS) entry which is preliminary data.</text>
</comment>
<reference evidence="1" key="1">
    <citation type="journal article" date="2023" name="Insect Mol. Biol.">
        <title>Genome sequencing provides insights into the evolution of gene families encoding plant cell wall-degrading enzymes in longhorned beetles.</title>
        <authorList>
            <person name="Shin N.R."/>
            <person name="Okamura Y."/>
            <person name="Kirsch R."/>
            <person name="Pauchet Y."/>
        </authorList>
    </citation>
    <scope>NUCLEOTIDE SEQUENCE</scope>
    <source>
        <strain evidence="1">AMC_N1</strain>
    </source>
</reference>
<name>A0AAV8XJM7_9CUCU</name>